<dbReference type="RefSeq" id="WP_167232547.1">
    <property type="nucleotide sequence ID" value="NZ_VUYU01000042.1"/>
</dbReference>
<dbReference type="Gene3D" id="3.40.50.1010">
    <property type="entry name" value="5'-nuclease"/>
    <property type="match status" value="1"/>
</dbReference>
<keyword evidence="4" id="KW-0479">Metal-binding</keyword>
<feature type="domain" description="PIN" evidence="8">
    <location>
        <begin position="4"/>
        <end position="112"/>
    </location>
</feature>
<dbReference type="InterPro" id="IPR050556">
    <property type="entry name" value="Type_II_TA_system_RNase"/>
</dbReference>
<keyword evidence="5" id="KW-0378">Hydrolase</keyword>
<dbReference type="SUPFAM" id="SSF88723">
    <property type="entry name" value="PIN domain-like"/>
    <property type="match status" value="1"/>
</dbReference>
<reference evidence="9 10" key="1">
    <citation type="submission" date="2019-09" db="EMBL/GenBank/DDBJ databases">
        <title>Taxonomy of Antarctic Massilia spp.: description of Massilia rubra sp. nov., Massilia aquatica sp. nov., Massilia mucilaginosa sp. nov., Massilia frigida sp. nov. isolated from streams, lakes and regoliths.</title>
        <authorList>
            <person name="Holochova P."/>
            <person name="Sedlacek I."/>
            <person name="Kralova S."/>
            <person name="Maslanova I."/>
            <person name="Busse H.-J."/>
            <person name="Stankova E."/>
            <person name="Vrbovska V."/>
            <person name="Kovarovic V."/>
            <person name="Bartak M."/>
            <person name="Svec P."/>
            <person name="Pantucek R."/>
        </authorList>
    </citation>
    <scope>NUCLEOTIDE SEQUENCE [LARGE SCALE GENOMIC DNA]</scope>
    <source>
        <strain evidence="9 10">CCM 8692</strain>
    </source>
</reference>
<name>A0ABX0LUN0_9BURK</name>
<dbReference type="PANTHER" id="PTHR33653">
    <property type="entry name" value="RIBONUCLEASE VAPC2"/>
    <property type="match status" value="1"/>
</dbReference>
<dbReference type="InterPro" id="IPR029060">
    <property type="entry name" value="PIN-like_dom_sf"/>
</dbReference>
<keyword evidence="2" id="KW-1277">Toxin-antitoxin system</keyword>
<sequence>MGLVLFDTNILVDALKGIPEARQELDYYANPAISAISWMELIAGAPLLEQLRAHAFLVSLRFDVIHTNEAIMHEAAAVRGASIRRPPKMALPDAIIRATGNVTQRLLITRNTKDFVGSNIRVPYELDTQTIVRVINVVPPPPP</sequence>
<dbReference type="PANTHER" id="PTHR33653:SF1">
    <property type="entry name" value="RIBONUCLEASE VAPC2"/>
    <property type="match status" value="1"/>
</dbReference>
<comment type="caution">
    <text evidence="9">The sequence shown here is derived from an EMBL/GenBank/DDBJ whole genome shotgun (WGS) entry which is preliminary data.</text>
</comment>
<gene>
    <name evidence="9" type="ORF">F0185_32210</name>
</gene>
<proteinExistence type="inferred from homology"/>
<comment type="similarity">
    <text evidence="7">Belongs to the PINc/VapC protein family.</text>
</comment>
<protein>
    <submittedName>
        <fullName evidence="9">Type II toxin-antitoxin system VapC family toxin</fullName>
    </submittedName>
</protein>
<evidence type="ECO:0000259" key="8">
    <source>
        <dbReference type="Pfam" id="PF01850"/>
    </source>
</evidence>
<accession>A0ABX0LUN0</accession>
<evidence type="ECO:0000313" key="10">
    <source>
        <dbReference type="Proteomes" id="UP000785613"/>
    </source>
</evidence>
<comment type="cofactor">
    <cofactor evidence="1">
        <name>Mg(2+)</name>
        <dbReference type="ChEBI" id="CHEBI:18420"/>
    </cofactor>
</comment>
<evidence type="ECO:0000256" key="3">
    <source>
        <dbReference type="ARBA" id="ARBA00022722"/>
    </source>
</evidence>
<dbReference type="EMBL" id="VUYU01000042">
    <property type="protein sequence ID" value="NHZ38217.1"/>
    <property type="molecule type" value="Genomic_DNA"/>
</dbReference>
<dbReference type="Pfam" id="PF01850">
    <property type="entry name" value="PIN"/>
    <property type="match status" value="1"/>
</dbReference>
<keyword evidence="6" id="KW-0460">Magnesium</keyword>
<keyword evidence="3" id="KW-0540">Nuclease</keyword>
<evidence type="ECO:0000256" key="4">
    <source>
        <dbReference type="ARBA" id="ARBA00022723"/>
    </source>
</evidence>
<evidence type="ECO:0000313" key="9">
    <source>
        <dbReference type="EMBL" id="NHZ38217.1"/>
    </source>
</evidence>
<dbReference type="InterPro" id="IPR002716">
    <property type="entry name" value="PIN_dom"/>
</dbReference>
<keyword evidence="10" id="KW-1185">Reference proteome</keyword>
<evidence type="ECO:0000256" key="1">
    <source>
        <dbReference type="ARBA" id="ARBA00001946"/>
    </source>
</evidence>
<evidence type="ECO:0000256" key="6">
    <source>
        <dbReference type="ARBA" id="ARBA00022842"/>
    </source>
</evidence>
<evidence type="ECO:0000256" key="7">
    <source>
        <dbReference type="ARBA" id="ARBA00038093"/>
    </source>
</evidence>
<evidence type="ECO:0000256" key="2">
    <source>
        <dbReference type="ARBA" id="ARBA00022649"/>
    </source>
</evidence>
<evidence type="ECO:0000256" key="5">
    <source>
        <dbReference type="ARBA" id="ARBA00022801"/>
    </source>
</evidence>
<dbReference type="Proteomes" id="UP000785613">
    <property type="component" value="Unassembled WGS sequence"/>
</dbReference>
<organism evidence="9 10">
    <name type="scientific">Massilia rubra</name>
    <dbReference type="NCBI Taxonomy" id="2607910"/>
    <lineage>
        <taxon>Bacteria</taxon>
        <taxon>Pseudomonadati</taxon>
        <taxon>Pseudomonadota</taxon>
        <taxon>Betaproteobacteria</taxon>
        <taxon>Burkholderiales</taxon>
        <taxon>Oxalobacteraceae</taxon>
        <taxon>Telluria group</taxon>
        <taxon>Massilia</taxon>
    </lineage>
</organism>